<dbReference type="Proteomes" id="UP001177003">
    <property type="component" value="Chromosome 9"/>
</dbReference>
<name>A0AA36EP46_LACSI</name>
<protein>
    <submittedName>
        <fullName evidence="1">Uncharacterized protein</fullName>
    </submittedName>
</protein>
<evidence type="ECO:0000313" key="1">
    <source>
        <dbReference type="EMBL" id="CAI9303072.1"/>
    </source>
</evidence>
<dbReference type="EMBL" id="OX465085">
    <property type="protein sequence ID" value="CAI9303072.1"/>
    <property type="molecule type" value="Genomic_DNA"/>
</dbReference>
<reference evidence="1" key="1">
    <citation type="submission" date="2023-04" db="EMBL/GenBank/DDBJ databases">
        <authorList>
            <person name="Vijverberg K."/>
            <person name="Xiong W."/>
            <person name="Schranz E."/>
        </authorList>
    </citation>
    <scope>NUCLEOTIDE SEQUENCE</scope>
</reference>
<sequence length="118" mass="14092">MLNKGKGIPTEPTKKEKKIAIEQEIEKQRQIQNILYQRANDPPGLNKRDPSKHHIYEYIEALVVIGEMIDFEKVPKRSYNTKNTKFNQLDFSINHMMFMDEQFKIANKFKDKFLFKLM</sequence>
<evidence type="ECO:0000313" key="2">
    <source>
        <dbReference type="Proteomes" id="UP001177003"/>
    </source>
</evidence>
<keyword evidence="2" id="KW-1185">Reference proteome</keyword>
<dbReference type="AlphaFoldDB" id="A0AA36EP46"/>
<gene>
    <name evidence="1" type="ORF">LSALG_LOCUS41532</name>
</gene>
<accession>A0AA36EP46</accession>
<proteinExistence type="predicted"/>
<organism evidence="1 2">
    <name type="scientific">Lactuca saligna</name>
    <name type="common">Willowleaf lettuce</name>
    <dbReference type="NCBI Taxonomy" id="75948"/>
    <lineage>
        <taxon>Eukaryota</taxon>
        <taxon>Viridiplantae</taxon>
        <taxon>Streptophyta</taxon>
        <taxon>Embryophyta</taxon>
        <taxon>Tracheophyta</taxon>
        <taxon>Spermatophyta</taxon>
        <taxon>Magnoliopsida</taxon>
        <taxon>eudicotyledons</taxon>
        <taxon>Gunneridae</taxon>
        <taxon>Pentapetalae</taxon>
        <taxon>asterids</taxon>
        <taxon>campanulids</taxon>
        <taxon>Asterales</taxon>
        <taxon>Asteraceae</taxon>
        <taxon>Cichorioideae</taxon>
        <taxon>Cichorieae</taxon>
        <taxon>Lactucinae</taxon>
        <taxon>Lactuca</taxon>
    </lineage>
</organism>